<evidence type="ECO:0000313" key="3">
    <source>
        <dbReference type="Proteomes" id="UP000031928"/>
    </source>
</evidence>
<dbReference type="KEGG" id="cmq:B840_11285"/>
<dbReference type="GO" id="GO:0015813">
    <property type="term" value="P:L-glutamate transmembrane transport"/>
    <property type="evidence" value="ECO:0007669"/>
    <property type="project" value="InterPro"/>
</dbReference>
<dbReference type="PANTHER" id="PTHR36178:SF1">
    <property type="entry name" value="SODIUM_GLUTAMATE SYMPORTER"/>
    <property type="match status" value="1"/>
</dbReference>
<feature type="transmembrane region" description="Helical" evidence="1">
    <location>
        <begin position="301"/>
        <end position="320"/>
    </location>
</feature>
<proteinExistence type="predicted"/>
<feature type="transmembrane region" description="Helical" evidence="1">
    <location>
        <begin position="175"/>
        <end position="195"/>
    </location>
</feature>
<feature type="transmembrane region" description="Helical" evidence="1">
    <location>
        <begin position="273"/>
        <end position="294"/>
    </location>
</feature>
<dbReference type="AlphaFoldDB" id="A0A0B6TUA9"/>
<dbReference type="STRING" id="1224162.B840_11285"/>
<reference evidence="2 3" key="1">
    <citation type="submission" date="2014-05" db="EMBL/GenBank/DDBJ databases">
        <title>Complete genome sequence of Corynebacterium marinum DSM 44953.</title>
        <authorList>
            <person name="Schaffert L."/>
            <person name="Albersmeier A."/>
            <person name="Kalinowski J."/>
            <person name="Ruckert C."/>
        </authorList>
    </citation>
    <scope>NUCLEOTIDE SEQUENCE [LARGE SCALE GENOMIC DNA]</scope>
    <source>
        <strain evidence="2 3">DSM 44953</strain>
    </source>
</reference>
<feature type="transmembrane region" description="Helical" evidence="1">
    <location>
        <begin position="108"/>
        <end position="128"/>
    </location>
</feature>
<feature type="transmembrane region" description="Helical" evidence="1">
    <location>
        <begin position="459"/>
        <end position="477"/>
    </location>
</feature>
<name>A0A0B6TUA9_9CORY</name>
<dbReference type="GO" id="GO:0015501">
    <property type="term" value="F:glutamate:sodium symporter activity"/>
    <property type="evidence" value="ECO:0007669"/>
    <property type="project" value="InterPro"/>
</dbReference>
<dbReference type="PANTHER" id="PTHR36178">
    <property type="entry name" value="SLR0625 PROTEIN"/>
    <property type="match status" value="1"/>
</dbReference>
<dbReference type="GO" id="GO:0016020">
    <property type="term" value="C:membrane"/>
    <property type="evidence" value="ECO:0007669"/>
    <property type="project" value="InterPro"/>
</dbReference>
<dbReference type="HOGENOM" id="CLU_034503_0_0_11"/>
<keyword evidence="3" id="KW-1185">Reference proteome</keyword>
<feature type="transmembrane region" description="Helical" evidence="1">
    <location>
        <begin position="397"/>
        <end position="417"/>
    </location>
</feature>
<dbReference type="Proteomes" id="UP000031928">
    <property type="component" value="Chromosome"/>
</dbReference>
<keyword evidence="1" id="KW-0812">Transmembrane</keyword>
<gene>
    <name evidence="2" type="ORF">B840_11285</name>
</gene>
<feature type="transmembrane region" description="Helical" evidence="1">
    <location>
        <begin position="207"/>
        <end position="230"/>
    </location>
</feature>
<sequence length="499" mass="52941">MADRDGPGMIGPAGYSEGRHIKSCNAPVSPCPGGVQHRKEVNSAVDYTPYSLLVDVGWISLLMVIGNLLRRKVGLFQRLLMPASITAGLLGLLFGPQVLGWINFSDQIGTYTSILIAFVFASMAYSMDLTPSVRTGAKNMWSYSTGMFMGQWGLFILLGVYLFQPVFDTENWFGMMLPVGFVGGFGTAAAVGTSLEEAGAVAASSLGFMAATVGTLSAIVGGLIFTSWGIRTGRTSTMPKKLPWDLRSGYIDDLKARPSIGRATTNPSAIEPLALHLGFVMLTVLIAYLVNGFINDIFPSVSVPLFAMSFVIGLLGRILLGVLGRKEFLDKATVGSMSGAATDYLIAFGVASIVPAAIADYWVPLVVLFVLGIAYCLFVFFVLSPEFFGEKWLERGIFSWGWSTAAVATGIALLKIVDPKLKSGTLNEYGVAYVGFAPFEIGMTILAPIAVIVGLTAGLGWLALLIALAVLLVPIFLKRTPGRQRKAASAAGAPAAADA</sequence>
<feature type="transmembrane region" description="Helical" evidence="1">
    <location>
        <begin position="140"/>
        <end position="163"/>
    </location>
</feature>
<feature type="transmembrane region" description="Helical" evidence="1">
    <location>
        <begin position="365"/>
        <end position="385"/>
    </location>
</feature>
<accession>A0A0B6TUA9</accession>
<protein>
    <submittedName>
        <fullName evidence="2">ESS family glutamate:Na+ symporter</fullName>
    </submittedName>
</protein>
<feature type="transmembrane region" description="Helical" evidence="1">
    <location>
        <begin position="340"/>
        <end position="358"/>
    </location>
</feature>
<evidence type="ECO:0000256" key="1">
    <source>
        <dbReference type="SAM" id="Phobius"/>
    </source>
</evidence>
<dbReference type="EMBL" id="CP007790">
    <property type="protein sequence ID" value="AJK69829.1"/>
    <property type="molecule type" value="Genomic_DNA"/>
</dbReference>
<keyword evidence="1" id="KW-1133">Transmembrane helix</keyword>
<organism evidence="2 3">
    <name type="scientific">Corynebacterium marinum DSM 44953</name>
    <dbReference type="NCBI Taxonomy" id="1224162"/>
    <lineage>
        <taxon>Bacteria</taxon>
        <taxon>Bacillati</taxon>
        <taxon>Actinomycetota</taxon>
        <taxon>Actinomycetes</taxon>
        <taxon>Mycobacteriales</taxon>
        <taxon>Corynebacteriaceae</taxon>
        <taxon>Corynebacterium</taxon>
    </lineage>
</organism>
<evidence type="ECO:0000313" key="2">
    <source>
        <dbReference type="EMBL" id="AJK69829.1"/>
    </source>
</evidence>
<keyword evidence="1" id="KW-0472">Membrane</keyword>
<feature type="transmembrane region" description="Helical" evidence="1">
    <location>
        <begin position="81"/>
        <end position="102"/>
    </location>
</feature>
<feature type="transmembrane region" description="Helical" evidence="1">
    <location>
        <begin position="429"/>
        <end position="453"/>
    </location>
</feature>
<dbReference type="InterPro" id="IPR004445">
    <property type="entry name" value="GltS"/>
</dbReference>
<feature type="transmembrane region" description="Helical" evidence="1">
    <location>
        <begin position="50"/>
        <end position="69"/>
    </location>
</feature>